<dbReference type="InterPro" id="IPR036188">
    <property type="entry name" value="FAD/NAD-bd_sf"/>
</dbReference>
<evidence type="ECO:0000313" key="12">
    <source>
        <dbReference type="EMBL" id="RHJ89960.1"/>
    </source>
</evidence>
<reference evidence="12 13" key="1">
    <citation type="submission" date="2018-08" db="EMBL/GenBank/DDBJ databases">
        <title>A genome reference for cultivated species of the human gut microbiota.</title>
        <authorList>
            <person name="Zou Y."/>
            <person name="Xue W."/>
            <person name="Luo G."/>
        </authorList>
    </citation>
    <scope>NUCLEOTIDE SEQUENCE [LARGE SCALE GENOMIC DNA]</scope>
    <source>
        <strain evidence="12 13">AM07-24</strain>
    </source>
</reference>
<dbReference type="Proteomes" id="UP000284841">
    <property type="component" value="Unassembled WGS sequence"/>
</dbReference>
<dbReference type="InterPro" id="IPR051793">
    <property type="entry name" value="NADH:flavin_oxidoreductase"/>
</dbReference>
<dbReference type="GO" id="GO:0016020">
    <property type="term" value="C:membrane"/>
    <property type="evidence" value="ECO:0007669"/>
    <property type="project" value="InterPro"/>
</dbReference>
<evidence type="ECO:0000256" key="3">
    <source>
        <dbReference type="ARBA" id="ARBA00011048"/>
    </source>
</evidence>
<comment type="cofactor">
    <cofactor evidence="1">
        <name>FMN</name>
        <dbReference type="ChEBI" id="CHEBI:58210"/>
    </cofactor>
</comment>
<dbReference type="InterPro" id="IPR013785">
    <property type="entry name" value="Aldolase_TIM"/>
</dbReference>
<dbReference type="PANTHER" id="PTHR42917:SF2">
    <property type="entry name" value="2,4-DIENOYL-COA REDUCTASE [(2E)-ENOYL-COA-PRODUCING]"/>
    <property type="match status" value="1"/>
</dbReference>
<dbReference type="Gene3D" id="3.40.50.720">
    <property type="entry name" value="NAD(P)-binding Rossmann-like Domain"/>
    <property type="match status" value="1"/>
</dbReference>
<dbReference type="InterPro" id="IPR023753">
    <property type="entry name" value="FAD/NAD-binding_dom"/>
</dbReference>
<feature type="domain" description="FAD/NAD(P)-binding" evidence="11">
    <location>
        <begin position="443"/>
        <end position="670"/>
    </location>
</feature>
<evidence type="ECO:0000256" key="2">
    <source>
        <dbReference type="ARBA" id="ARBA00001966"/>
    </source>
</evidence>
<dbReference type="PANTHER" id="PTHR42917">
    <property type="entry name" value="2,4-DIENOYL-COA REDUCTASE"/>
    <property type="match status" value="1"/>
</dbReference>
<keyword evidence="7" id="KW-0560">Oxidoreductase</keyword>
<dbReference type="GO" id="GO:0042773">
    <property type="term" value="P:ATP synthesis coupled electron transport"/>
    <property type="evidence" value="ECO:0007669"/>
    <property type="project" value="InterPro"/>
</dbReference>
<dbReference type="EMBL" id="QRMS01000001">
    <property type="protein sequence ID" value="RHJ89960.1"/>
    <property type="molecule type" value="Genomic_DNA"/>
</dbReference>
<dbReference type="GO" id="GO:0010181">
    <property type="term" value="F:FMN binding"/>
    <property type="evidence" value="ECO:0007669"/>
    <property type="project" value="InterPro"/>
</dbReference>
<dbReference type="SUPFAM" id="SSF51395">
    <property type="entry name" value="FMN-linked oxidoreductases"/>
    <property type="match status" value="1"/>
</dbReference>
<gene>
    <name evidence="12" type="ORF">DW099_05210</name>
</gene>
<evidence type="ECO:0000256" key="5">
    <source>
        <dbReference type="ARBA" id="ARBA00022643"/>
    </source>
</evidence>
<dbReference type="RefSeq" id="WP_118334022.1">
    <property type="nucleotide sequence ID" value="NZ_AP025567.1"/>
</dbReference>
<protein>
    <submittedName>
        <fullName evidence="12">FAD-dependent oxidoreductase</fullName>
    </submittedName>
</protein>
<dbReference type="GO" id="GO:0046872">
    <property type="term" value="F:metal ion binding"/>
    <property type="evidence" value="ECO:0007669"/>
    <property type="project" value="UniProtKB-KW"/>
</dbReference>
<dbReference type="Pfam" id="PF07992">
    <property type="entry name" value="Pyr_redox_2"/>
    <property type="match status" value="1"/>
</dbReference>
<dbReference type="Gene3D" id="3.50.50.60">
    <property type="entry name" value="FAD/NAD(P)-binding domain"/>
    <property type="match status" value="1"/>
</dbReference>
<dbReference type="GO" id="GO:0008137">
    <property type="term" value="F:NADH dehydrogenase (ubiquinone) activity"/>
    <property type="evidence" value="ECO:0007669"/>
    <property type="project" value="InterPro"/>
</dbReference>
<keyword evidence="5" id="KW-0288">FMN</keyword>
<dbReference type="PRINTS" id="PR00469">
    <property type="entry name" value="PNDRDTASEII"/>
</dbReference>
<evidence type="ECO:0000259" key="11">
    <source>
        <dbReference type="Pfam" id="PF07992"/>
    </source>
</evidence>
<keyword evidence="9" id="KW-0411">Iron-sulfur</keyword>
<dbReference type="Gene3D" id="3.20.20.70">
    <property type="entry name" value="Aldolase class I"/>
    <property type="match status" value="1"/>
</dbReference>
<evidence type="ECO:0000256" key="8">
    <source>
        <dbReference type="ARBA" id="ARBA00023004"/>
    </source>
</evidence>
<comment type="caution">
    <text evidence="12">The sequence shown here is derived from an EMBL/GenBank/DDBJ whole genome shotgun (WGS) entry which is preliminary data.</text>
</comment>
<dbReference type="GO" id="GO:0051536">
    <property type="term" value="F:iron-sulfur cluster binding"/>
    <property type="evidence" value="ECO:0007669"/>
    <property type="project" value="UniProtKB-KW"/>
</dbReference>
<sequence>MKYPNLFTSMNIGSVPIKNRAVMTAMCVGLANHDGSVSEPLAAYYEERAKGGAGLIITECTRINEGDAVSHSSMLSMSHDRYIAPLKDAVDRVHAYGTKLFVQLFHPGRQNVVMFPALWRFNERMARIFPRYWDLFFKITGGFDESAMDDPKTVKRMRRYMKPLLAPSDVPCGLGVNPIRNQATKAMTIPQIKTLIGQFVAAAGRVQKAGADGVELHAAHGYLLQQFLSPYTNRREDEYGGSLENRMHLLKEIIDGIRKECGKDFPISVRLSVEEYYDMIGYAGQGIVLEEGVKMAKCLESFGIDVLNVSSGNYDTAQTSCEPVSFAQGWRKYLAKAVKDEVRIPVIAANLIRTPEQAEAQLAEGVQDFIGMGRPFLSDPAWVNKAEEGRSEDIQRCICCLRCMEYFQDHIMNGEPVGCAVNPRACRESEMMDAAPKNGGQRQIVIVGAGPAGLTAAKELAARDFKVTVLERQEEPGGQLLLAKMPPLKEKIAWPAETLARQALQEGAEIRYHVDATKEIINSYQPYAVILATGGEAIAPAIPGSDAENVVTVTPILTGEKRYQGKKIAVIGSGMTGLETAELLQTQGNRVTIIEMADKIAPGAYPVNADDVIGRLKKGGARFMPGRKLEQISPNQLHLSRKDGVMESIATDATVLSIGVRSRNELEKEVSGCCDRLYVIGDAKKPGRIGDATRSAFEVAREIQ</sequence>
<evidence type="ECO:0000259" key="10">
    <source>
        <dbReference type="Pfam" id="PF00724"/>
    </source>
</evidence>
<proteinExistence type="inferred from homology"/>
<keyword evidence="4" id="KW-0285">Flavoprotein</keyword>
<evidence type="ECO:0000256" key="7">
    <source>
        <dbReference type="ARBA" id="ARBA00023002"/>
    </source>
</evidence>
<comment type="cofactor">
    <cofactor evidence="2">
        <name>[4Fe-4S] cluster</name>
        <dbReference type="ChEBI" id="CHEBI:49883"/>
    </cofactor>
</comment>
<name>A0A415E8F7_9FIRM</name>
<dbReference type="STRING" id="1776384.GCA_900086585_03331"/>
<keyword evidence="13" id="KW-1185">Reference proteome</keyword>
<dbReference type="Pfam" id="PF00724">
    <property type="entry name" value="Oxidored_FMN"/>
    <property type="match status" value="1"/>
</dbReference>
<organism evidence="12 13">
    <name type="scientific">Emergencia timonensis</name>
    <dbReference type="NCBI Taxonomy" id="1776384"/>
    <lineage>
        <taxon>Bacteria</taxon>
        <taxon>Bacillati</taxon>
        <taxon>Bacillota</taxon>
        <taxon>Clostridia</taxon>
        <taxon>Peptostreptococcales</taxon>
        <taxon>Anaerovoracaceae</taxon>
        <taxon>Emergencia</taxon>
    </lineage>
</organism>
<dbReference type="CDD" id="cd02803">
    <property type="entry name" value="OYE_like_FMN_family"/>
    <property type="match status" value="1"/>
</dbReference>
<dbReference type="OrthoDB" id="9772736at2"/>
<evidence type="ECO:0000256" key="1">
    <source>
        <dbReference type="ARBA" id="ARBA00001917"/>
    </source>
</evidence>
<dbReference type="PROSITE" id="PS00643">
    <property type="entry name" value="COMPLEX1_75K_3"/>
    <property type="match status" value="1"/>
</dbReference>
<dbReference type="SUPFAM" id="SSF51905">
    <property type="entry name" value="FAD/NAD(P)-binding domain"/>
    <property type="match status" value="1"/>
</dbReference>
<dbReference type="GO" id="GO:0016491">
    <property type="term" value="F:oxidoreductase activity"/>
    <property type="evidence" value="ECO:0007669"/>
    <property type="project" value="UniProtKB-KW"/>
</dbReference>
<evidence type="ECO:0000313" key="13">
    <source>
        <dbReference type="Proteomes" id="UP000284841"/>
    </source>
</evidence>
<feature type="domain" description="NADH:flavin oxidoreductase/NADH oxidase N-terminal" evidence="10">
    <location>
        <begin position="6"/>
        <end position="392"/>
    </location>
</feature>
<evidence type="ECO:0000256" key="4">
    <source>
        <dbReference type="ARBA" id="ARBA00022630"/>
    </source>
</evidence>
<keyword evidence="8" id="KW-0408">Iron</keyword>
<keyword evidence="6" id="KW-0479">Metal-binding</keyword>
<evidence type="ECO:0000256" key="9">
    <source>
        <dbReference type="ARBA" id="ARBA00023014"/>
    </source>
</evidence>
<dbReference type="InterPro" id="IPR000283">
    <property type="entry name" value="NADH_UbQ_OxRdtase_75kDa_su_CS"/>
</dbReference>
<dbReference type="AlphaFoldDB" id="A0A415E8F7"/>
<dbReference type="PRINTS" id="PR00368">
    <property type="entry name" value="FADPNR"/>
</dbReference>
<accession>A0A415E8F7</accession>
<comment type="similarity">
    <text evidence="3">In the N-terminal section; belongs to the NADH:flavin oxidoreductase/NADH oxidase family.</text>
</comment>
<evidence type="ECO:0000256" key="6">
    <source>
        <dbReference type="ARBA" id="ARBA00022723"/>
    </source>
</evidence>
<dbReference type="InterPro" id="IPR001155">
    <property type="entry name" value="OxRdtase_FMN_N"/>
</dbReference>